<keyword evidence="4" id="KW-0547">Nucleotide-binding</keyword>
<dbReference type="AlphaFoldDB" id="A0A4R5BGE6"/>
<dbReference type="Gene3D" id="3.40.50.300">
    <property type="entry name" value="P-loop containing nucleotide triphosphate hydrolases"/>
    <property type="match status" value="2"/>
</dbReference>
<comment type="caution">
    <text evidence="9">The sequence shown here is derived from an EMBL/GenBank/DDBJ whole genome shotgun (WGS) entry which is preliminary data.</text>
</comment>
<dbReference type="OrthoDB" id="3311037at2"/>
<keyword evidence="2" id="KW-1003">Cell membrane</keyword>
<organism evidence="9 10">
    <name type="scientific">Actinomadura darangshiensis</name>
    <dbReference type="NCBI Taxonomy" id="705336"/>
    <lineage>
        <taxon>Bacteria</taxon>
        <taxon>Bacillati</taxon>
        <taxon>Actinomycetota</taxon>
        <taxon>Actinomycetes</taxon>
        <taxon>Streptosporangiales</taxon>
        <taxon>Thermomonosporaceae</taxon>
        <taxon>Actinomadura</taxon>
    </lineage>
</organism>
<dbReference type="EMBL" id="SMKY01000036">
    <property type="protein sequence ID" value="TDD85461.1"/>
    <property type="molecule type" value="Genomic_DNA"/>
</dbReference>
<dbReference type="CDD" id="cd03215">
    <property type="entry name" value="ABC_Carb_Monos_II"/>
    <property type="match status" value="1"/>
</dbReference>
<evidence type="ECO:0000256" key="4">
    <source>
        <dbReference type="ARBA" id="ARBA00022741"/>
    </source>
</evidence>
<evidence type="ECO:0000256" key="1">
    <source>
        <dbReference type="ARBA" id="ARBA00022448"/>
    </source>
</evidence>
<keyword evidence="3" id="KW-0762">Sugar transport</keyword>
<keyword evidence="1" id="KW-0813">Transport</keyword>
<evidence type="ECO:0000256" key="2">
    <source>
        <dbReference type="ARBA" id="ARBA00022475"/>
    </source>
</evidence>
<keyword evidence="7" id="KW-0472">Membrane</keyword>
<keyword evidence="6" id="KW-1278">Translocase</keyword>
<evidence type="ECO:0000313" key="10">
    <source>
        <dbReference type="Proteomes" id="UP000295578"/>
    </source>
</evidence>
<dbReference type="PANTHER" id="PTHR43790">
    <property type="entry name" value="CARBOHYDRATE TRANSPORT ATP-BINDING PROTEIN MG119-RELATED"/>
    <property type="match status" value="1"/>
</dbReference>
<dbReference type="PROSITE" id="PS50893">
    <property type="entry name" value="ABC_TRANSPORTER_2"/>
    <property type="match status" value="2"/>
</dbReference>
<dbReference type="Proteomes" id="UP000295578">
    <property type="component" value="Unassembled WGS sequence"/>
</dbReference>
<feature type="domain" description="ABC transporter" evidence="8">
    <location>
        <begin position="259"/>
        <end position="496"/>
    </location>
</feature>
<gene>
    <name evidence="9" type="ORF">E1293_11015</name>
</gene>
<protein>
    <submittedName>
        <fullName evidence="9">Sugar ABC transporter ATP-binding protein</fullName>
    </submittedName>
</protein>
<dbReference type="PANTHER" id="PTHR43790:SF3">
    <property type="entry name" value="D-ALLOSE IMPORT ATP-BINDING PROTEIN ALSA-RELATED"/>
    <property type="match status" value="1"/>
</dbReference>
<dbReference type="InterPro" id="IPR003439">
    <property type="entry name" value="ABC_transporter-like_ATP-bd"/>
</dbReference>
<keyword evidence="5 9" id="KW-0067">ATP-binding</keyword>
<proteinExistence type="predicted"/>
<dbReference type="InterPro" id="IPR003593">
    <property type="entry name" value="AAA+_ATPase"/>
</dbReference>
<dbReference type="Pfam" id="PF00005">
    <property type="entry name" value="ABC_tran"/>
    <property type="match status" value="2"/>
</dbReference>
<dbReference type="InterPro" id="IPR050107">
    <property type="entry name" value="ABC_carbohydrate_import_ATPase"/>
</dbReference>
<feature type="domain" description="ABC transporter" evidence="8">
    <location>
        <begin position="3"/>
        <end position="247"/>
    </location>
</feature>
<evidence type="ECO:0000256" key="5">
    <source>
        <dbReference type="ARBA" id="ARBA00022840"/>
    </source>
</evidence>
<dbReference type="RefSeq" id="WP_132196604.1">
    <property type="nucleotide sequence ID" value="NZ_SMKY01000036.1"/>
</dbReference>
<dbReference type="GO" id="GO:0005524">
    <property type="term" value="F:ATP binding"/>
    <property type="evidence" value="ECO:0007669"/>
    <property type="project" value="UniProtKB-KW"/>
</dbReference>
<dbReference type="SUPFAM" id="SSF52540">
    <property type="entry name" value="P-loop containing nucleoside triphosphate hydrolases"/>
    <property type="match status" value="2"/>
</dbReference>
<keyword evidence="10" id="KW-1185">Reference proteome</keyword>
<sequence length="499" mass="52433">MDVALQGIRKSYGGTAVLHEVSLTLRGGRVHGIVGENGAGKSTLARIMCGAVAADSGQVAVDGEPAAIRSPRDALRRGIALVTQEGAIVPGLSVADNVFLGGGVSLGDRRGRRVRGLRDPAGDRRRFGRLAARTGFSLDPAARAGDLPLVHRQQVEILRALAQGARLIALDEPTALLPAPAAERLLRLARDLAERDGIAIVLISHRLDEVLSACDSVTVLRDGRHVTTAPAAELTPQALLRAMVGRPVETLYPEPAPVPDDAPVVLAVRGLSRGRAVRDVRLEVRAGEIVGLAGLVGSGRSETLRLVFGADRPDAGEVTILGRPATGGSPAHAMGLGAALVPESRGEQGLVLVRSAAENLAMASLPRRRRLGFVRRGAERRAVRAVAEPLGITGPHRPAWTLSGGSQQRSVFGKWLVRSPRLLLVDEPTRGVDVAAKAQIHRLIADLAARGVAVLLASSEVEEVLGLAHRVLVMRDGRIAGEFPRGASAEDVLTRAGLR</sequence>
<evidence type="ECO:0000259" key="8">
    <source>
        <dbReference type="PROSITE" id="PS50893"/>
    </source>
</evidence>
<accession>A0A4R5BGE6</accession>
<name>A0A4R5BGE6_9ACTN</name>
<evidence type="ECO:0000313" key="9">
    <source>
        <dbReference type="EMBL" id="TDD85461.1"/>
    </source>
</evidence>
<evidence type="ECO:0000256" key="6">
    <source>
        <dbReference type="ARBA" id="ARBA00022967"/>
    </source>
</evidence>
<evidence type="ECO:0000256" key="3">
    <source>
        <dbReference type="ARBA" id="ARBA00022597"/>
    </source>
</evidence>
<dbReference type="CDD" id="cd03216">
    <property type="entry name" value="ABC_Carb_Monos_I"/>
    <property type="match status" value="1"/>
</dbReference>
<dbReference type="SMART" id="SM00382">
    <property type="entry name" value="AAA"/>
    <property type="match status" value="2"/>
</dbReference>
<reference evidence="9 10" key="1">
    <citation type="submission" date="2019-03" db="EMBL/GenBank/DDBJ databases">
        <title>Draft genome sequences of novel Actinobacteria.</title>
        <authorList>
            <person name="Sahin N."/>
            <person name="Ay H."/>
            <person name="Saygin H."/>
        </authorList>
    </citation>
    <scope>NUCLEOTIDE SEQUENCE [LARGE SCALE GENOMIC DNA]</scope>
    <source>
        <strain evidence="9 10">DSM 45941</strain>
    </source>
</reference>
<dbReference type="InterPro" id="IPR027417">
    <property type="entry name" value="P-loop_NTPase"/>
</dbReference>
<evidence type="ECO:0000256" key="7">
    <source>
        <dbReference type="ARBA" id="ARBA00023136"/>
    </source>
</evidence>
<dbReference type="GO" id="GO:0016887">
    <property type="term" value="F:ATP hydrolysis activity"/>
    <property type="evidence" value="ECO:0007669"/>
    <property type="project" value="InterPro"/>
</dbReference>